<accession>A0A6N3SKG8</accession>
<proteinExistence type="inferred from homology"/>
<evidence type="ECO:0000313" key="5">
    <source>
        <dbReference type="Proteomes" id="UP000032671"/>
    </source>
</evidence>
<keyword evidence="6" id="KW-1185">Reference proteome</keyword>
<dbReference type="PANTHER" id="PTHR37944:SF1">
    <property type="entry name" value="PORIN B"/>
    <property type="match status" value="1"/>
</dbReference>
<dbReference type="AlphaFoldDB" id="A0A0D6N729"/>
<dbReference type="InterPro" id="IPR007049">
    <property type="entry name" value="Carb-sel_porin_OprB"/>
</dbReference>
<evidence type="ECO:0000313" key="4">
    <source>
        <dbReference type="EMBL" id="GEL57805.1"/>
    </source>
</evidence>
<reference evidence="4 6" key="2">
    <citation type="submission" date="2019-07" db="EMBL/GenBank/DDBJ databases">
        <title>Whole genome shotgun sequence of Acetobacter cibinongensis NBRC 16605.</title>
        <authorList>
            <person name="Hosoyama A."/>
            <person name="Uohara A."/>
            <person name="Ohji S."/>
            <person name="Ichikawa N."/>
        </authorList>
    </citation>
    <scope>NUCLEOTIDE SEQUENCE [LARGE SCALE GENOMIC DNA]</scope>
    <source>
        <strain evidence="4 6">NBRC 16605</strain>
    </source>
</reference>
<dbReference type="EMBL" id="BAMV01000018">
    <property type="protein sequence ID" value="GAN61301.1"/>
    <property type="molecule type" value="Genomic_DNA"/>
</dbReference>
<evidence type="ECO:0000313" key="6">
    <source>
        <dbReference type="Proteomes" id="UP000321891"/>
    </source>
</evidence>
<evidence type="ECO:0000256" key="1">
    <source>
        <dbReference type="ARBA" id="ARBA00008769"/>
    </source>
</evidence>
<dbReference type="GO" id="GO:0008643">
    <property type="term" value="P:carbohydrate transport"/>
    <property type="evidence" value="ECO:0007669"/>
    <property type="project" value="InterPro"/>
</dbReference>
<comment type="caution">
    <text evidence="3">The sequence shown here is derived from an EMBL/GenBank/DDBJ whole genome shotgun (WGS) entry which is preliminary data.</text>
</comment>
<organism evidence="3 5">
    <name type="scientific">Acetobacter cibinongensis</name>
    <dbReference type="NCBI Taxonomy" id="146475"/>
    <lineage>
        <taxon>Bacteria</taxon>
        <taxon>Pseudomonadati</taxon>
        <taxon>Pseudomonadota</taxon>
        <taxon>Alphaproteobacteria</taxon>
        <taxon>Acetobacterales</taxon>
        <taxon>Acetobacteraceae</taxon>
        <taxon>Acetobacter</taxon>
    </lineage>
</organism>
<dbReference type="GO" id="GO:0016020">
    <property type="term" value="C:membrane"/>
    <property type="evidence" value="ECO:0007669"/>
    <property type="project" value="InterPro"/>
</dbReference>
<evidence type="ECO:0000256" key="2">
    <source>
        <dbReference type="RuleBase" id="RU363072"/>
    </source>
</evidence>
<dbReference type="Gene3D" id="2.40.160.180">
    <property type="entry name" value="Carbohydrate-selective porin OprB"/>
    <property type="match status" value="1"/>
</dbReference>
<dbReference type="InterPro" id="IPR038673">
    <property type="entry name" value="OprB_sf"/>
</dbReference>
<comment type="similarity">
    <text evidence="1 2">Belongs to the OprB family.</text>
</comment>
<dbReference type="STRING" id="1231339.Abci_018_171"/>
<accession>A0A0D6N729</accession>
<dbReference type="Proteomes" id="UP000032671">
    <property type="component" value="Unassembled WGS sequence"/>
</dbReference>
<name>A0A0D6N729_9PROT</name>
<dbReference type="PANTHER" id="PTHR37944">
    <property type="entry name" value="PORIN B"/>
    <property type="match status" value="1"/>
</dbReference>
<dbReference type="InterPro" id="IPR052932">
    <property type="entry name" value="OprB_Porin"/>
</dbReference>
<dbReference type="Proteomes" id="UP000321891">
    <property type="component" value="Unassembled WGS sequence"/>
</dbReference>
<sequence>MAEGMITALCLASGAQQNAWADASPYSETLTGDWGGFRTTLFKHGVDFKINDQNEYWGIPVGGSQPSNNYIGATTVAMTLDLRKITGLELGQFGISAIDIRGRPFSNTPLYVFNQVSGIEADDNLRLYELWYGQAFWQDKLDVRIGKLDLSHDFMSSDTAQNFLNASFSWPMLPDNNLYDQGPTSPLATPAIRLSYKPDQAWQILASVGDDNPIGAGFYNKDDPWNQNQDPSGTRFHFGTGALFFLETQYHRQNAVYEGNFKLGGYGDTGSFPDQATQELKHKGNWALYAVADQIVARLPGKERLAAFARGTWTNRADRNQIVYSIDTGIVLQAPCQRSDDALGLGFGMGAPSSVLARSERRAGTTPQGNEYHLELTYQYQAVGWLSVQPDIQGIIAPSGGVQDSSGHRVKDEAIFGLHTSVSF</sequence>
<reference evidence="3 5" key="1">
    <citation type="submission" date="2012-11" db="EMBL/GenBank/DDBJ databases">
        <title>Whole genome sequence of Acetobacter cibinongensis 4H-1.</title>
        <authorList>
            <person name="Azuma Y."/>
            <person name="Higashiura N."/>
            <person name="Hirakawa H."/>
            <person name="Matsushita K."/>
        </authorList>
    </citation>
    <scope>NUCLEOTIDE SEQUENCE [LARGE SCALE GENOMIC DNA]</scope>
    <source>
        <strain evidence="3 5">4H-1</strain>
    </source>
</reference>
<protein>
    <submittedName>
        <fullName evidence="3 4">Porin</fullName>
    </submittedName>
</protein>
<evidence type="ECO:0000313" key="3">
    <source>
        <dbReference type="EMBL" id="GAN61301.1"/>
    </source>
</evidence>
<dbReference type="Pfam" id="PF04966">
    <property type="entry name" value="OprB"/>
    <property type="match status" value="1"/>
</dbReference>
<dbReference type="EMBL" id="BJVU01000001">
    <property type="protein sequence ID" value="GEL57805.1"/>
    <property type="molecule type" value="Genomic_DNA"/>
</dbReference>
<dbReference type="GO" id="GO:0015288">
    <property type="term" value="F:porin activity"/>
    <property type="evidence" value="ECO:0007669"/>
    <property type="project" value="InterPro"/>
</dbReference>
<gene>
    <name evidence="3" type="ORF">Abci_018_171</name>
    <name evidence="4" type="ORF">ACI01nite_04070</name>
</gene>